<feature type="compositionally biased region" description="Polar residues" evidence="1">
    <location>
        <begin position="167"/>
        <end position="188"/>
    </location>
</feature>
<evidence type="ECO:0000313" key="2">
    <source>
        <dbReference type="EMBL" id="KAK7689127.1"/>
    </source>
</evidence>
<feature type="compositionally biased region" description="Polar residues" evidence="1">
    <location>
        <begin position="1037"/>
        <end position="1054"/>
    </location>
</feature>
<reference evidence="2 3" key="1">
    <citation type="submission" date="2022-09" db="EMBL/GenBank/DDBJ databases">
        <authorList>
            <person name="Palmer J.M."/>
        </authorList>
    </citation>
    <scope>NUCLEOTIDE SEQUENCE [LARGE SCALE GENOMIC DNA]</scope>
    <source>
        <strain evidence="2 3">DSM 7382</strain>
    </source>
</reference>
<feature type="compositionally biased region" description="Polar residues" evidence="1">
    <location>
        <begin position="1112"/>
        <end position="1123"/>
    </location>
</feature>
<name>A0AAW0GGP3_9APHY</name>
<evidence type="ECO:0000313" key="3">
    <source>
        <dbReference type="Proteomes" id="UP001385951"/>
    </source>
</evidence>
<keyword evidence="3" id="KW-1185">Reference proteome</keyword>
<feature type="compositionally biased region" description="Low complexity" evidence="1">
    <location>
        <begin position="209"/>
        <end position="229"/>
    </location>
</feature>
<feature type="region of interest" description="Disordered" evidence="1">
    <location>
        <begin position="155"/>
        <end position="285"/>
    </location>
</feature>
<feature type="region of interest" description="Disordered" evidence="1">
    <location>
        <begin position="1"/>
        <end position="42"/>
    </location>
</feature>
<feature type="compositionally biased region" description="Polar residues" evidence="1">
    <location>
        <begin position="517"/>
        <end position="535"/>
    </location>
</feature>
<feature type="compositionally biased region" description="Polar residues" evidence="1">
    <location>
        <begin position="643"/>
        <end position="658"/>
    </location>
</feature>
<feature type="region of interest" description="Disordered" evidence="1">
    <location>
        <begin position="324"/>
        <end position="698"/>
    </location>
</feature>
<dbReference type="EMBL" id="JASBNA010000009">
    <property type="protein sequence ID" value="KAK7689127.1"/>
    <property type="molecule type" value="Genomic_DNA"/>
</dbReference>
<feature type="compositionally biased region" description="Polar residues" evidence="1">
    <location>
        <begin position="362"/>
        <end position="375"/>
    </location>
</feature>
<evidence type="ECO:0000256" key="1">
    <source>
        <dbReference type="SAM" id="MobiDB-lite"/>
    </source>
</evidence>
<feature type="compositionally biased region" description="Polar residues" evidence="1">
    <location>
        <begin position="1280"/>
        <end position="1291"/>
    </location>
</feature>
<feature type="compositionally biased region" description="Polar residues" evidence="1">
    <location>
        <begin position="120"/>
        <end position="131"/>
    </location>
</feature>
<feature type="compositionally biased region" description="Pro residues" evidence="1">
    <location>
        <begin position="29"/>
        <end position="41"/>
    </location>
</feature>
<sequence>MHRFRKKSDAKRAQAAEFQQGTSYLPSLTSPPPQDSLPALPPVSDFRTSLILPDLTRRFSVLRNSSGVPIGVDDLKHKFAEQRARGAENQVTEEEEDMILEALGRIRSTRTRQVDGANGDGNTASTLSITESADGGSRISASPSLAGAQSILSTTTTTSSVLPGSASVASLSSTKGSQYSRRMSNNLFGSGKLRDYSYMRTQRTRTESTRSSAAQSDTSTSTVTSSRVQHNTSLYSDNQSLRPVTPENASSYASSIPGSPNSNVLSGTESITSSPGFVRSSKTLSTEHLRRASLALDEVITELEEEGDDEIVMERSPINRVPIHPMLEPETEPSSSPLPADDEAGASSSDEQIIADTDESQRSSPFPSTRATSPAQGRLPGYIPGMPRPMTPHDTSVDYDDQTPSATPRATSPRLPGVYSNANSHSTIASNIYRSNSSASTSRHTPRPISPGSNGNPAQVSVAPLILHRTTNGRYTPEERSRNGGGTSPTNDSVESPVLGRRRPISPLSGPAFQPLASVTSGSRPTTPSNITWNVPPSPRQAQHGHNGSFSGSGHSRTESSTSVGMSMNTFESADMDDRPGSSANGRNVRSPGPALQDSPWIDSGRANGTFSSSDSDNRPPTAMSGLDLGSPIQIANRPLRSPTPTNNGASSSYSPTSPGFPEFASSVSSNTTVNGNGVSPSRRSSRQTSGGRHQSSFSLGSTHALLLSPFANSSHSSLESAGSSYHTWDEDHNKDRLFALFSNLETEHTEWHDITVSVHDKTGQSSTSAPTTATVVEAEQIVKHDIGLSKNDFIAIQERLVNVALTKTTPEGRNRAPSVRRRRPSTSQSNYSNTAPDSRVASPAPQPQLTSTVTSPNRTSNSDHDAKVNALLSSVVNSLPAPRSDGLQTDPLQTPTEANLASPALSTPTQRHRELAKALFGVEEADQVKNASNVQIAITPAEIGIPSPAPVSERADSSRTITMSRSNSSARDLTTPISGTQTPSMPSSAHDHGQMDPSLMFEVQRRAQAATAALRKSPSNPKLVEVPAGSTRKKISPNQISSPKLLSASTSVDTIPLPPSTSGPNQVPQQGASSSSSKLGSRFKKLRGTLRSKSQAPNGEEVSPYPLDLKTPSSSQSLTYNPSKLSVPGDIAIFSAGESTQFKVPPPMLPNPPASAGPTTNKGGFFSRFRKQRATDVSPLHDRPFLIPSTASSASQSDLHSRLSPQIHSAPPTKTQHFASSSRPMSPPTIPEDAILPADSSTEEAALQQLFDAASNLGIPQDALDQILARSPSASSRSTAWTKITRSASTADRRKSQRTATQSPALSEGRPSIDAASPRPSTEVRQLNIRKPSTDTPAARPRPDAAESSTNAGASAIVRRTIIYPSDSRASNVDWNALIRKQSTSRRRRSAGAGSVQSNRSIHDRAPTPPPPKSPGGRRFSSDEPSPPVPQVPHSFIIPDISLPPGPMEKSNSAYDSLYEMYAGDVKGTAPTQPDSLSPNGPQPESGQALEVVELANGETIWSIVNGLRDDDGESFYGDRTSFASEYSLRNTDEVKVFFKEHGRKSSKGSHSSFISRKRQTQVPIRPETKVFFSSSAQIGRLIENLSRGMDSGSFNITPDGNIQRPIGHSATSSLGSESDMRYTMEERLEQMLGSISSHPQ</sequence>
<feature type="compositionally biased region" description="Low complexity" evidence="1">
    <location>
        <begin position="666"/>
        <end position="697"/>
    </location>
</feature>
<feature type="compositionally biased region" description="Polar residues" evidence="1">
    <location>
        <begin position="420"/>
        <end position="443"/>
    </location>
</feature>
<feature type="region of interest" description="Disordered" evidence="1">
    <location>
        <begin position="1177"/>
        <end position="1236"/>
    </location>
</feature>
<feature type="compositionally biased region" description="Polar residues" evidence="1">
    <location>
        <begin position="559"/>
        <end position="572"/>
    </location>
</feature>
<feature type="compositionally biased region" description="Low complexity" evidence="1">
    <location>
        <begin position="544"/>
        <end position="555"/>
    </location>
</feature>
<proteinExistence type="predicted"/>
<feature type="compositionally biased region" description="Polar residues" evidence="1">
    <location>
        <begin position="230"/>
        <end position="284"/>
    </location>
</feature>
<dbReference type="Proteomes" id="UP001385951">
    <property type="component" value="Unassembled WGS sequence"/>
</dbReference>
<feature type="compositionally biased region" description="Polar residues" evidence="1">
    <location>
        <begin position="848"/>
        <end position="861"/>
    </location>
</feature>
<feature type="region of interest" description="Disordered" evidence="1">
    <location>
        <begin position="880"/>
        <end position="913"/>
    </location>
</feature>
<feature type="compositionally biased region" description="Polar residues" evidence="1">
    <location>
        <begin position="1190"/>
        <end position="1225"/>
    </location>
</feature>
<feature type="compositionally biased region" description="Polar residues" evidence="1">
    <location>
        <begin position="1471"/>
        <end position="1487"/>
    </location>
</feature>
<feature type="region of interest" description="Disordered" evidence="1">
    <location>
        <begin position="1009"/>
        <end position="1123"/>
    </location>
</feature>
<feature type="compositionally biased region" description="Polar residues" evidence="1">
    <location>
        <begin position="1063"/>
        <end position="1073"/>
    </location>
</feature>
<feature type="region of interest" description="Disordered" evidence="1">
    <location>
        <begin position="1598"/>
        <end position="1622"/>
    </location>
</feature>
<feature type="compositionally biased region" description="Basic residues" evidence="1">
    <location>
        <begin position="1082"/>
        <end position="1091"/>
    </location>
</feature>
<organism evidence="2 3">
    <name type="scientific">Cerrena zonata</name>
    <dbReference type="NCBI Taxonomy" id="2478898"/>
    <lineage>
        <taxon>Eukaryota</taxon>
        <taxon>Fungi</taxon>
        <taxon>Dikarya</taxon>
        <taxon>Basidiomycota</taxon>
        <taxon>Agaricomycotina</taxon>
        <taxon>Agaricomycetes</taxon>
        <taxon>Polyporales</taxon>
        <taxon>Cerrenaceae</taxon>
        <taxon>Cerrena</taxon>
    </lineage>
</organism>
<feature type="region of interest" description="Disordered" evidence="1">
    <location>
        <begin position="945"/>
        <end position="996"/>
    </location>
</feature>
<gene>
    <name evidence="2" type="ORF">QCA50_007818</name>
</gene>
<protein>
    <submittedName>
        <fullName evidence="2">Uncharacterized protein</fullName>
    </submittedName>
</protein>
<feature type="region of interest" description="Disordered" evidence="1">
    <location>
        <begin position="1467"/>
        <end position="1487"/>
    </location>
</feature>
<comment type="caution">
    <text evidence="2">The sequence shown here is derived from an EMBL/GenBank/DDBJ whole genome shotgun (WGS) entry which is preliminary data.</text>
</comment>
<feature type="region of interest" description="Disordered" evidence="1">
    <location>
        <begin position="1384"/>
        <end position="1450"/>
    </location>
</feature>
<feature type="compositionally biased region" description="Polar residues" evidence="1">
    <location>
        <begin position="887"/>
        <end position="910"/>
    </location>
</feature>
<feature type="region of interest" description="Disordered" evidence="1">
    <location>
        <begin position="1271"/>
        <end position="1354"/>
    </location>
</feature>
<feature type="region of interest" description="Disordered" evidence="1">
    <location>
        <begin position="808"/>
        <end position="865"/>
    </location>
</feature>
<accession>A0AAW0GGP3</accession>
<feature type="compositionally biased region" description="Polar residues" evidence="1">
    <location>
        <begin position="959"/>
        <end position="988"/>
    </location>
</feature>
<feature type="region of interest" description="Disordered" evidence="1">
    <location>
        <begin position="111"/>
        <end position="142"/>
    </location>
</feature>